<dbReference type="Pfam" id="PF13895">
    <property type="entry name" value="Ig_2"/>
    <property type="match status" value="1"/>
</dbReference>
<gene>
    <name evidence="5" type="ORF">LARSCL_LOCUS1267</name>
</gene>
<protein>
    <recommendedName>
        <fullName evidence="4">Ig-like domain-containing protein</fullName>
    </recommendedName>
</protein>
<keyword evidence="2" id="KW-0472">Membrane</keyword>
<dbReference type="PANTHER" id="PTHR21261">
    <property type="entry name" value="BEAT PROTEIN"/>
    <property type="match status" value="1"/>
</dbReference>
<dbReference type="FunFam" id="2.60.40.10:FF:000437">
    <property type="entry name" value="Beat-IIIc, isoform A"/>
    <property type="match status" value="1"/>
</dbReference>
<evidence type="ECO:0000256" key="1">
    <source>
        <dbReference type="ARBA" id="ARBA00004167"/>
    </source>
</evidence>
<organism evidence="5 6">
    <name type="scientific">Larinioides sclopetarius</name>
    <dbReference type="NCBI Taxonomy" id="280406"/>
    <lineage>
        <taxon>Eukaryota</taxon>
        <taxon>Metazoa</taxon>
        <taxon>Ecdysozoa</taxon>
        <taxon>Arthropoda</taxon>
        <taxon>Chelicerata</taxon>
        <taxon>Arachnida</taxon>
        <taxon>Araneae</taxon>
        <taxon>Araneomorphae</taxon>
        <taxon>Entelegynae</taxon>
        <taxon>Araneoidea</taxon>
        <taxon>Araneidae</taxon>
        <taxon>Larinioides</taxon>
    </lineage>
</organism>
<dbReference type="SMART" id="SM00409">
    <property type="entry name" value="IG"/>
    <property type="match status" value="1"/>
</dbReference>
<dbReference type="AlphaFoldDB" id="A0AAV1YWH4"/>
<keyword evidence="6" id="KW-1185">Reference proteome</keyword>
<feature type="domain" description="Ig-like" evidence="4">
    <location>
        <begin position="145"/>
        <end position="237"/>
    </location>
</feature>
<feature type="domain" description="Ig-like" evidence="4">
    <location>
        <begin position="21"/>
        <end position="136"/>
    </location>
</feature>
<dbReference type="EMBL" id="CAXIEN010000007">
    <property type="protein sequence ID" value="CAL1262908.1"/>
    <property type="molecule type" value="Genomic_DNA"/>
</dbReference>
<dbReference type="InterPro" id="IPR036179">
    <property type="entry name" value="Ig-like_dom_sf"/>
</dbReference>
<evidence type="ECO:0000259" key="4">
    <source>
        <dbReference type="PROSITE" id="PS50835"/>
    </source>
</evidence>
<name>A0AAV1YWH4_9ARAC</name>
<comment type="caution">
    <text evidence="5">The sequence shown here is derived from an EMBL/GenBank/DDBJ whole genome shotgun (WGS) entry which is preliminary data.</text>
</comment>
<comment type="subcellular location">
    <subcellularLocation>
        <location evidence="1">Membrane</location>
        <topology evidence="1">Single-pass membrane protein</topology>
    </subcellularLocation>
</comment>
<dbReference type="InterPro" id="IPR013783">
    <property type="entry name" value="Ig-like_fold"/>
</dbReference>
<dbReference type="InterPro" id="IPR013162">
    <property type="entry name" value="CD80_C2-set"/>
</dbReference>
<evidence type="ECO:0000256" key="2">
    <source>
        <dbReference type="ARBA" id="ARBA00023136"/>
    </source>
</evidence>
<dbReference type="SUPFAM" id="SSF48726">
    <property type="entry name" value="Immunoglobulin"/>
    <property type="match status" value="3"/>
</dbReference>
<feature type="domain" description="Ig-like" evidence="4">
    <location>
        <begin position="257"/>
        <end position="355"/>
    </location>
</feature>
<evidence type="ECO:0000256" key="3">
    <source>
        <dbReference type="ARBA" id="ARBA00023157"/>
    </source>
</evidence>
<keyword evidence="3" id="KW-1015">Disulfide bond</keyword>
<dbReference type="Gene3D" id="2.60.40.10">
    <property type="entry name" value="Immunoglobulins"/>
    <property type="match status" value="3"/>
</dbReference>
<sequence length="397" mass="44308">MVIFSSFYRVSYINTLPVLSPEIQVVPALRLAKLDVSSAVIRGEPAWLNCSYTLEGDELYSVKWYRNNVEFYRFLPTDRPPGQTYDLQGVYVDLEQSFEGYVYLKRTDLNTEGVYRCEVSAEAPSFQTVREEKEVRVYVLPKDGPTISGVKPQYQVGDDVNVTCSAGPSKPAAQLRWYINGHEAPSEFEIRYGPIRHQDRLVTSTLGLRFTAEPRHFWHGAMKLRCSAVISQAYSMSSEEIIVGDNAKASAVVGDGPVITGGKPKYQKGDTVDVNCTSAKSNPPAELRWYINDKPVRAEFLVRYKPVRYPDGQVTSILGLRFAVRTDHFLRDEMRLKCTATLSKVINMSSEETLVGSSQQSSGLHISENTGAVINRGSTIGCLLQTLFVSTFLAALL</sequence>
<evidence type="ECO:0000313" key="5">
    <source>
        <dbReference type="EMBL" id="CAL1262908.1"/>
    </source>
</evidence>
<dbReference type="InterPro" id="IPR007110">
    <property type="entry name" value="Ig-like_dom"/>
</dbReference>
<proteinExistence type="predicted"/>
<accession>A0AAV1YWH4</accession>
<reference evidence="5 6" key="1">
    <citation type="submission" date="2024-04" db="EMBL/GenBank/DDBJ databases">
        <authorList>
            <person name="Rising A."/>
            <person name="Reimegard J."/>
            <person name="Sonavane S."/>
            <person name="Akerstrom W."/>
            <person name="Nylinder S."/>
            <person name="Hedman E."/>
            <person name="Kallberg Y."/>
        </authorList>
    </citation>
    <scope>NUCLEOTIDE SEQUENCE [LARGE SCALE GENOMIC DNA]</scope>
</reference>
<dbReference type="Proteomes" id="UP001497382">
    <property type="component" value="Unassembled WGS sequence"/>
</dbReference>
<dbReference type="GO" id="GO:0016020">
    <property type="term" value="C:membrane"/>
    <property type="evidence" value="ECO:0007669"/>
    <property type="project" value="UniProtKB-SubCell"/>
</dbReference>
<dbReference type="PROSITE" id="PS50835">
    <property type="entry name" value="IG_LIKE"/>
    <property type="match status" value="3"/>
</dbReference>
<dbReference type="PANTHER" id="PTHR21261:SF15">
    <property type="entry name" value="BEATEN PATH IIIA, ISOFORM D-RELATED"/>
    <property type="match status" value="1"/>
</dbReference>
<dbReference type="InterPro" id="IPR003599">
    <property type="entry name" value="Ig_sub"/>
</dbReference>
<dbReference type="Pfam" id="PF08205">
    <property type="entry name" value="C2-set_2"/>
    <property type="match status" value="1"/>
</dbReference>
<evidence type="ECO:0000313" key="6">
    <source>
        <dbReference type="Proteomes" id="UP001497382"/>
    </source>
</evidence>